<dbReference type="PANTHER" id="PTHR43768:SF3">
    <property type="entry name" value="TREHALOSE 6-PHOSPHATE PHOSPHATASE"/>
    <property type="match status" value="1"/>
</dbReference>
<dbReference type="InterPro" id="IPR006379">
    <property type="entry name" value="HAD-SF_hydro_IIB"/>
</dbReference>
<dbReference type="PANTHER" id="PTHR43768">
    <property type="entry name" value="TREHALOSE 6-PHOSPHATE PHOSPHATASE"/>
    <property type="match status" value="1"/>
</dbReference>
<name>A0A7T2GM18_9SPHN</name>
<dbReference type="Proteomes" id="UP000594873">
    <property type="component" value="Chromosome"/>
</dbReference>
<comment type="pathway">
    <text evidence="1 4">Glycan biosynthesis; trehalose biosynthesis.</text>
</comment>
<accession>A0A7T2GM18</accession>
<dbReference type="UniPathway" id="UPA00299"/>
<dbReference type="GO" id="GO:0046872">
    <property type="term" value="F:metal ion binding"/>
    <property type="evidence" value="ECO:0007669"/>
    <property type="project" value="UniProtKB-KW"/>
</dbReference>
<sequence>MSSSYLPPPPLSLLEGAALFLDFDGTLVELADTPDAITVPETLGPLLGQLSERLDGRLALVSGRGISDLEKYVNCASIAMSGSHGLELRAPGGEIVAPPLPPALIDAVKAIQDFAAVAEGIIVENKSMGVALHYRKAPDMEANVLSFMRGVAEKAGLAVQHGKMMTELRPHGADKGDAVRAFMTEPKFMSARPIFVGDDLTDEAAFVAAAALGGGGALVGPPRETAALWRFDGVAAVARWLTDFVEETA</sequence>
<dbReference type="InterPro" id="IPR023214">
    <property type="entry name" value="HAD_sf"/>
</dbReference>
<evidence type="ECO:0000313" key="5">
    <source>
        <dbReference type="EMBL" id="QPQ56013.1"/>
    </source>
</evidence>
<dbReference type="EMBL" id="CP065592">
    <property type="protein sequence ID" value="QPQ56013.1"/>
    <property type="molecule type" value="Genomic_DNA"/>
</dbReference>
<dbReference type="AlphaFoldDB" id="A0A7T2GM18"/>
<dbReference type="RefSeq" id="WP_200972873.1">
    <property type="nucleotide sequence ID" value="NZ_CP065592.1"/>
</dbReference>
<dbReference type="InterPro" id="IPR044651">
    <property type="entry name" value="OTSB-like"/>
</dbReference>
<gene>
    <name evidence="5" type="primary">otsB</name>
    <name evidence="5" type="ORF">IC614_05385</name>
</gene>
<reference evidence="5 6" key="1">
    <citation type="submission" date="2020-11" db="EMBL/GenBank/DDBJ databases">
        <title>Genome seq and assembly of Sphingosinicella sp.</title>
        <authorList>
            <person name="Chhetri G."/>
        </authorList>
    </citation>
    <scope>NUCLEOTIDE SEQUENCE [LARGE SCALE GENOMIC DNA]</scope>
    <source>
        <strain evidence="5 6">UDD2</strain>
    </source>
</reference>
<dbReference type="SUPFAM" id="SSF56784">
    <property type="entry name" value="HAD-like"/>
    <property type="match status" value="1"/>
</dbReference>
<proteinExistence type="inferred from homology"/>
<evidence type="ECO:0000256" key="1">
    <source>
        <dbReference type="ARBA" id="ARBA00005199"/>
    </source>
</evidence>
<evidence type="ECO:0000256" key="3">
    <source>
        <dbReference type="ARBA" id="ARBA00022801"/>
    </source>
</evidence>
<dbReference type="GO" id="GO:0004805">
    <property type="term" value="F:trehalose-phosphatase activity"/>
    <property type="evidence" value="ECO:0007669"/>
    <property type="project" value="UniProtKB-EC"/>
</dbReference>
<evidence type="ECO:0000313" key="6">
    <source>
        <dbReference type="Proteomes" id="UP000594873"/>
    </source>
</evidence>
<keyword evidence="6" id="KW-1185">Reference proteome</keyword>
<keyword evidence="4" id="KW-0479">Metal-binding</keyword>
<organism evidence="5 6">
    <name type="scientific">Allosphingosinicella flava</name>
    <dbReference type="NCBI Taxonomy" id="2771430"/>
    <lineage>
        <taxon>Bacteria</taxon>
        <taxon>Pseudomonadati</taxon>
        <taxon>Pseudomonadota</taxon>
        <taxon>Alphaproteobacteria</taxon>
        <taxon>Sphingomonadales</taxon>
        <taxon>Sphingomonadaceae</taxon>
        <taxon>Allosphingosinicella</taxon>
    </lineage>
</organism>
<keyword evidence="3 4" id="KW-0378">Hydrolase</keyword>
<evidence type="ECO:0000256" key="4">
    <source>
        <dbReference type="RuleBase" id="RU361117"/>
    </source>
</evidence>
<dbReference type="EC" id="3.1.3.12" evidence="4"/>
<comment type="cofactor">
    <cofactor evidence="4">
        <name>Mg(2+)</name>
        <dbReference type="ChEBI" id="CHEBI:18420"/>
    </cofactor>
</comment>
<protein>
    <recommendedName>
        <fullName evidence="4">Trehalose 6-phosphate phosphatase</fullName>
        <ecNumber evidence="4">3.1.3.12</ecNumber>
    </recommendedName>
</protein>
<dbReference type="Gene3D" id="3.30.70.1020">
    <property type="entry name" value="Trehalose-6-phosphate phosphatase related protein, domain 2"/>
    <property type="match status" value="1"/>
</dbReference>
<dbReference type="InterPro" id="IPR003337">
    <property type="entry name" value="Trehalose_PPase"/>
</dbReference>
<dbReference type="Pfam" id="PF02358">
    <property type="entry name" value="Trehalose_PPase"/>
    <property type="match status" value="1"/>
</dbReference>
<dbReference type="NCBIfam" id="TIGR00685">
    <property type="entry name" value="T6PP"/>
    <property type="match status" value="1"/>
</dbReference>
<comment type="similarity">
    <text evidence="2 4">Belongs to the trehalose phosphatase family.</text>
</comment>
<comment type="catalytic activity">
    <reaction evidence="4">
        <text>alpha,alpha-trehalose 6-phosphate + H2O = alpha,alpha-trehalose + phosphate</text>
        <dbReference type="Rhea" id="RHEA:23420"/>
        <dbReference type="ChEBI" id="CHEBI:15377"/>
        <dbReference type="ChEBI" id="CHEBI:16551"/>
        <dbReference type="ChEBI" id="CHEBI:43474"/>
        <dbReference type="ChEBI" id="CHEBI:58429"/>
        <dbReference type="EC" id="3.1.3.12"/>
    </reaction>
</comment>
<keyword evidence="4" id="KW-0460">Magnesium</keyword>
<dbReference type="Gene3D" id="3.40.50.1000">
    <property type="entry name" value="HAD superfamily/HAD-like"/>
    <property type="match status" value="1"/>
</dbReference>
<comment type="function">
    <text evidence="4">Removes the phosphate from trehalose 6-phosphate to produce free trehalose.</text>
</comment>
<dbReference type="KEGG" id="sflv:IC614_05385"/>
<dbReference type="GO" id="GO:0005992">
    <property type="term" value="P:trehalose biosynthetic process"/>
    <property type="evidence" value="ECO:0007669"/>
    <property type="project" value="UniProtKB-UniPathway"/>
</dbReference>
<dbReference type="NCBIfam" id="TIGR01484">
    <property type="entry name" value="HAD-SF-IIB"/>
    <property type="match status" value="1"/>
</dbReference>
<dbReference type="InterPro" id="IPR036412">
    <property type="entry name" value="HAD-like_sf"/>
</dbReference>
<evidence type="ECO:0000256" key="2">
    <source>
        <dbReference type="ARBA" id="ARBA00008770"/>
    </source>
</evidence>